<dbReference type="Pfam" id="PF00581">
    <property type="entry name" value="Rhodanese"/>
    <property type="match status" value="1"/>
</dbReference>
<dbReference type="KEGG" id="msil:METEAL_13500"/>
<dbReference type="EMBL" id="AP027080">
    <property type="protein sequence ID" value="BDU72176.1"/>
    <property type="molecule type" value="Genomic_DNA"/>
</dbReference>
<name>A0AA48GG69_9BACT</name>
<feature type="signal peptide" evidence="1">
    <location>
        <begin position="1"/>
        <end position="19"/>
    </location>
</feature>
<keyword evidence="4" id="KW-1185">Reference proteome</keyword>
<evidence type="ECO:0000259" key="2">
    <source>
        <dbReference type="PROSITE" id="PS50206"/>
    </source>
</evidence>
<dbReference type="InterPro" id="IPR001307">
    <property type="entry name" value="Thiosulphate_STrfase_CS"/>
</dbReference>
<dbReference type="InterPro" id="IPR050229">
    <property type="entry name" value="GlpE_sulfurtransferase"/>
</dbReference>
<dbReference type="PROSITE" id="PS00380">
    <property type="entry name" value="RHODANESE_1"/>
    <property type="match status" value="1"/>
</dbReference>
<proteinExistence type="predicted"/>
<organism evidence="3 4">
    <name type="scientific">Mesoterricola silvestris</name>
    <dbReference type="NCBI Taxonomy" id="2927979"/>
    <lineage>
        <taxon>Bacteria</taxon>
        <taxon>Pseudomonadati</taxon>
        <taxon>Acidobacteriota</taxon>
        <taxon>Holophagae</taxon>
        <taxon>Holophagales</taxon>
        <taxon>Holophagaceae</taxon>
        <taxon>Mesoterricola</taxon>
    </lineage>
</organism>
<dbReference type="Gene3D" id="3.40.250.10">
    <property type="entry name" value="Rhodanese-like domain"/>
    <property type="match status" value="1"/>
</dbReference>
<accession>A0AA48GG69</accession>
<gene>
    <name evidence="3" type="ORF">METEAL_13500</name>
</gene>
<dbReference type="SUPFAM" id="SSF52821">
    <property type="entry name" value="Rhodanese/Cell cycle control phosphatase"/>
    <property type="match status" value="1"/>
</dbReference>
<evidence type="ECO:0000256" key="1">
    <source>
        <dbReference type="SAM" id="SignalP"/>
    </source>
</evidence>
<evidence type="ECO:0000313" key="3">
    <source>
        <dbReference type="EMBL" id="BDU72176.1"/>
    </source>
</evidence>
<sequence length="156" mass="16741">MPGSAWCLLGILVASVAWGQAGVPAGAWRVEPSPRNPFPELDAQQAYATFRGGARFVDARLPEDFVYGHIPGALNLPLRVTDFEARLKALLASPQGTLAGPVVVYCSGCCSTDSLFLAQRLLEAGFSQVQVFKDGYPGWARAGYPRAMGQPFTNPR</sequence>
<dbReference type="InterPro" id="IPR036873">
    <property type="entry name" value="Rhodanese-like_dom_sf"/>
</dbReference>
<dbReference type="Proteomes" id="UP001238179">
    <property type="component" value="Chromosome"/>
</dbReference>
<reference evidence="4" key="1">
    <citation type="journal article" date="2023" name="Int. J. Syst. Evol. Microbiol.">
        <title>Mesoterricola silvestris gen. nov., sp. nov., Mesoterricola sediminis sp. nov., Geothrix oryzae sp. nov., Geothrix edaphica sp. nov., Geothrix rubra sp. nov., and Geothrix limicola sp. nov., six novel members of Acidobacteriota isolated from soils.</title>
        <authorList>
            <person name="Itoh H."/>
            <person name="Sugisawa Y."/>
            <person name="Mise K."/>
            <person name="Xu Z."/>
            <person name="Kuniyasu M."/>
            <person name="Ushijima N."/>
            <person name="Kawano K."/>
            <person name="Kobayashi E."/>
            <person name="Shiratori Y."/>
            <person name="Masuda Y."/>
            <person name="Senoo K."/>
        </authorList>
    </citation>
    <scope>NUCLEOTIDE SEQUENCE [LARGE SCALE GENOMIC DNA]</scope>
    <source>
        <strain evidence="4">W79</strain>
    </source>
</reference>
<evidence type="ECO:0000313" key="4">
    <source>
        <dbReference type="Proteomes" id="UP001238179"/>
    </source>
</evidence>
<dbReference type="InterPro" id="IPR001763">
    <property type="entry name" value="Rhodanese-like_dom"/>
</dbReference>
<dbReference type="PANTHER" id="PTHR43031:SF1">
    <property type="entry name" value="PYRIDINE NUCLEOTIDE-DISULPHIDE OXIDOREDUCTASE"/>
    <property type="match status" value="1"/>
</dbReference>
<dbReference type="AlphaFoldDB" id="A0AA48GG69"/>
<dbReference type="GO" id="GO:0004792">
    <property type="term" value="F:thiosulfate-cyanide sulfurtransferase activity"/>
    <property type="evidence" value="ECO:0007669"/>
    <property type="project" value="InterPro"/>
</dbReference>
<feature type="chain" id="PRO_5041317394" description="Rhodanese domain-containing protein" evidence="1">
    <location>
        <begin position="20"/>
        <end position="156"/>
    </location>
</feature>
<dbReference type="PROSITE" id="PS50206">
    <property type="entry name" value="RHODANESE_3"/>
    <property type="match status" value="1"/>
</dbReference>
<dbReference type="PANTHER" id="PTHR43031">
    <property type="entry name" value="FAD-DEPENDENT OXIDOREDUCTASE"/>
    <property type="match status" value="1"/>
</dbReference>
<protein>
    <recommendedName>
        <fullName evidence="2">Rhodanese domain-containing protein</fullName>
    </recommendedName>
</protein>
<dbReference type="SMART" id="SM00450">
    <property type="entry name" value="RHOD"/>
    <property type="match status" value="1"/>
</dbReference>
<dbReference type="CDD" id="cd00158">
    <property type="entry name" value="RHOD"/>
    <property type="match status" value="1"/>
</dbReference>
<feature type="domain" description="Rhodanese" evidence="2">
    <location>
        <begin position="50"/>
        <end position="148"/>
    </location>
</feature>
<keyword evidence="1" id="KW-0732">Signal</keyword>